<reference evidence="3" key="1">
    <citation type="submission" date="2019-12" db="UniProtKB">
        <authorList>
            <consortium name="WormBaseParasite"/>
        </authorList>
    </citation>
    <scope>IDENTIFICATION</scope>
</reference>
<accession>A0A5S6QFP4</accession>
<feature type="compositionally biased region" description="Low complexity" evidence="1">
    <location>
        <begin position="96"/>
        <end position="106"/>
    </location>
</feature>
<name>A0A5S6QFP4_TRIMR</name>
<protein>
    <submittedName>
        <fullName evidence="3">Uncharacterized protein</fullName>
    </submittedName>
</protein>
<dbReference type="AlphaFoldDB" id="A0A5S6QFP4"/>
<dbReference type="Proteomes" id="UP000046395">
    <property type="component" value="Unassembled WGS sequence"/>
</dbReference>
<dbReference type="WBParaSite" id="TMUE_1000006004.1">
    <property type="protein sequence ID" value="TMUE_1000006004.1"/>
    <property type="gene ID" value="WBGene00294375"/>
</dbReference>
<proteinExistence type="predicted"/>
<evidence type="ECO:0000313" key="3">
    <source>
        <dbReference type="WBParaSite" id="TMUE_1000006004.1"/>
    </source>
</evidence>
<evidence type="ECO:0000256" key="1">
    <source>
        <dbReference type="SAM" id="MobiDB-lite"/>
    </source>
</evidence>
<evidence type="ECO:0000313" key="2">
    <source>
        <dbReference type="Proteomes" id="UP000046395"/>
    </source>
</evidence>
<keyword evidence="2" id="KW-1185">Reference proteome</keyword>
<feature type="region of interest" description="Disordered" evidence="1">
    <location>
        <begin position="73"/>
        <end position="114"/>
    </location>
</feature>
<sequence length="114" mass="13292">MSLHQIDYRKRKWRNLCRKILAVHTLPLRSQRRPRRRNLNKVPKILSNVSYWHEKTSSAGVSFENGHWRWPKSRISNDVNSKAKDHSTMSSSFDRQGQQAGQAGAATKSKEYTD</sequence>
<organism evidence="2 3">
    <name type="scientific">Trichuris muris</name>
    <name type="common">Mouse whipworm</name>
    <dbReference type="NCBI Taxonomy" id="70415"/>
    <lineage>
        <taxon>Eukaryota</taxon>
        <taxon>Metazoa</taxon>
        <taxon>Ecdysozoa</taxon>
        <taxon>Nematoda</taxon>
        <taxon>Enoplea</taxon>
        <taxon>Dorylaimia</taxon>
        <taxon>Trichinellida</taxon>
        <taxon>Trichuridae</taxon>
        <taxon>Trichuris</taxon>
    </lineage>
</organism>